<sequence length="107" mass="11793">MIPDYTPLMPPGPSSMLAKPSILSFKEPLGGGIHLTWMFAFYNVPYAEGDGSVLSSWSAFIDEIIGVSGGKYAIMGKAPYNLIFYAVREGWVIVMDSVDDMFMEWNG</sequence>
<dbReference type="EMBL" id="JAIVGD010000002">
    <property type="protein sequence ID" value="KAH0778897.1"/>
    <property type="molecule type" value="Genomic_DNA"/>
</dbReference>
<name>A0ABQ7WDT2_SOLTU</name>
<comment type="caution">
    <text evidence="1">The sequence shown here is derived from an EMBL/GenBank/DDBJ whole genome shotgun (WGS) entry which is preliminary data.</text>
</comment>
<protein>
    <submittedName>
        <fullName evidence="1">Uncharacterized protein</fullName>
    </submittedName>
</protein>
<dbReference type="Proteomes" id="UP000826656">
    <property type="component" value="Unassembled WGS sequence"/>
</dbReference>
<gene>
    <name evidence="1" type="ORF">KY290_005324</name>
</gene>
<proteinExistence type="predicted"/>
<evidence type="ECO:0000313" key="1">
    <source>
        <dbReference type="EMBL" id="KAH0778897.1"/>
    </source>
</evidence>
<accession>A0ABQ7WDT2</accession>
<keyword evidence="2" id="KW-1185">Reference proteome</keyword>
<organism evidence="1 2">
    <name type="scientific">Solanum tuberosum</name>
    <name type="common">Potato</name>
    <dbReference type="NCBI Taxonomy" id="4113"/>
    <lineage>
        <taxon>Eukaryota</taxon>
        <taxon>Viridiplantae</taxon>
        <taxon>Streptophyta</taxon>
        <taxon>Embryophyta</taxon>
        <taxon>Tracheophyta</taxon>
        <taxon>Spermatophyta</taxon>
        <taxon>Magnoliopsida</taxon>
        <taxon>eudicotyledons</taxon>
        <taxon>Gunneridae</taxon>
        <taxon>Pentapetalae</taxon>
        <taxon>asterids</taxon>
        <taxon>lamiids</taxon>
        <taxon>Solanales</taxon>
        <taxon>Solanaceae</taxon>
        <taxon>Solanoideae</taxon>
        <taxon>Solaneae</taxon>
        <taxon>Solanum</taxon>
    </lineage>
</organism>
<reference evidence="1 2" key="1">
    <citation type="journal article" date="2021" name="bioRxiv">
        <title>Chromosome-scale and haplotype-resolved genome assembly of a tetraploid potato cultivar.</title>
        <authorList>
            <person name="Sun H."/>
            <person name="Jiao W.-B."/>
            <person name="Krause K."/>
            <person name="Campoy J.A."/>
            <person name="Goel M."/>
            <person name="Folz-Donahue K."/>
            <person name="Kukat C."/>
            <person name="Huettel B."/>
            <person name="Schneeberger K."/>
        </authorList>
    </citation>
    <scope>NUCLEOTIDE SEQUENCE [LARGE SCALE GENOMIC DNA]</scope>
    <source>
        <strain evidence="1">SolTubOtavaFocal</strain>
        <tissue evidence="1">Leaves</tissue>
    </source>
</reference>
<evidence type="ECO:0000313" key="2">
    <source>
        <dbReference type="Proteomes" id="UP000826656"/>
    </source>
</evidence>